<dbReference type="EMBL" id="CAAKMV010000123">
    <property type="protein sequence ID" value="VIO56248.1"/>
    <property type="molecule type" value="Genomic_DNA"/>
</dbReference>
<dbReference type="EMBL" id="CAJPIJ010000185">
    <property type="protein sequence ID" value="CAG2007094.1"/>
    <property type="molecule type" value="Genomic_DNA"/>
</dbReference>
<accession>A0A4U9FIQ5</accession>
<evidence type="ECO:0000313" key="3">
    <source>
        <dbReference type="EMBL" id="VIO56248.1"/>
    </source>
</evidence>
<reference evidence="3" key="1">
    <citation type="submission" date="2019-04" db="EMBL/GenBank/DDBJ databases">
        <authorList>
            <person name="Melise S."/>
            <person name="Noan J."/>
            <person name="Okalmin O."/>
        </authorList>
    </citation>
    <scope>NUCLEOTIDE SEQUENCE</scope>
    <source>
        <strain evidence="3">FN9</strain>
    </source>
</reference>
<reference evidence="2" key="2">
    <citation type="submission" date="2021-03" db="EMBL/GenBank/DDBJ databases">
        <authorList>
            <person name="Alouane T."/>
            <person name="Langin T."/>
            <person name="Bonhomme L."/>
        </authorList>
    </citation>
    <scope>NUCLEOTIDE SEQUENCE</scope>
    <source>
        <strain evidence="2">MDC_Fg202</strain>
    </source>
</reference>
<proteinExistence type="predicted"/>
<dbReference type="Proteomes" id="UP000746612">
    <property type="component" value="Unassembled WGS sequence"/>
</dbReference>
<organism evidence="2 4">
    <name type="scientific">Gibberella zeae</name>
    <name type="common">Wheat head blight fungus</name>
    <name type="synonym">Fusarium graminearum</name>
    <dbReference type="NCBI Taxonomy" id="5518"/>
    <lineage>
        <taxon>Eukaryota</taxon>
        <taxon>Fungi</taxon>
        <taxon>Dikarya</taxon>
        <taxon>Ascomycota</taxon>
        <taxon>Pezizomycotina</taxon>
        <taxon>Sordariomycetes</taxon>
        <taxon>Hypocreomycetidae</taxon>
        <taxon>Hypocreales</taxon>
        <taxon>Nectriaceae</taxon>
        <taxon>Fusarium</taxon>
    </lineage>
</organism>
<feature type="region of interest" description="Disordered" evidence="1">
    <location>
        <begin position="72"/>
        <end position="95"/>
    </location>
</feature>
<evidence type="ECO:0000256" key="1">
    <source>
        <dbReference type="SAM" id="MobiDB-lite"/>
    </source>
</evidence>
<evidence type="ECO:0000313" key="4">
    <source>
        <dbReference type="Proteomes" id="UP000746612"/>
    </source>
</evidence>
<sequence>MTENSSIVQNSVHSQQSSTQPDVMTPTSSQAESPILGYANPPLSMQHADEVPILGQADAPAPTQVADEVPVIGHANAPPPTQGASKPPNLSHNQSTVSLHDWQCSSFSFVKPTTRQQYNMNCRTTEAWKERLERELYEVRQILRSLRVSEEEFQAALAEYAAIKHEILELDLRYVCIRRAWRFVQEEEKKRLMKLEEEASYDEEIRELLYLTRHMFQFRVVMIVVIDRELL</sequence>
<evidence type="ECO:0000313" key="2">
    <source>
        <dbReference type="EMBL" id="CAG2007094.1"/>
    </source>
</evidence>
<name>A0A4U9FIQ5_GIBZA</name>
<dbReference type="AlphaFoldDB" id="A0A4U9FIQ5"/>
<gene>
    <name evidence="3" type="ORF">FUG_LOCUS202885</name>
    <name evidence="2" type="ORF">MDCFG202_LOCUS534582</name>
</gene>
<feature type="region of interest" description="Disordered" evidence="1">
    <location>
        <begin position="1"/>
        <end position="41"/>
    </location>
</feature>
<feature type="compositionally biased region" description="Polar residues" evidence="1">
    <location>
        <begin position="82"/>
        <end position="95"/>
    </location>
</feature>
<protein>
    <submittedName>
        <fullName evidence="2">Uncharacterized protein</fullName>
    </submittedName>
</protein>
<feature type="compositionally biased region" description="Polar residues" evidence="1">
    <location>
        <begin position="1"/>
        <end position="32"/>
    </location>
</feature>